<name>A0A645GGH6_9ZZZZ</name>
<reference evidence="1" key="1">
    <citation type="submission" date="2019-08" db="EMBL/GenBank/DDBJ databases">
        <authorList>
            <person name="Kucharzyk K."/>
            <person name="Murdoch R.W."/>
            <person name="Higgins S."/>
            <person name="Loffler F."/>
        </authorList>
    </citation>
    <scope>NUCLEOTIDE SEQUENCE</scope>
</reference>
<evidence type="ECO:0000313" key="1">
    <source>
        <dbReference type="EMBL" id="MPN24889.1"/>
    </source>
</evidence>
<sequence length="231" mass="26142">MLVRLYADHVDGHTRVKAPLDQMLIVRGGVEIVQRQDRARRGFLHLMKYHPGQLHLPQLPAQAGDGVIVAVKYRHDHHFVDHIPHVDQAFERFRFPADAGQLFRKDRLIVILQQPGGADRMPAKRMPFERDPLASQIARGSQQPFSLRQSLLRLKPSPVKGQGRVVEYASEELKPFAQKFLLAFTACRVKHLNGVSHADTKQEPVLFQLQAAHCIFDRAAVGTLQRHKGSA</sequence>
<protein>
    <submittedName>
        <fullName evidence="1">Uncharacterized protein</fullName>
    </submittedName>
</protein>
<proteinExistence type="predicted"/>
<gene>
    <name evidence="1" type="ORF">SDC9_172294</name>
</gene>
<organism evidence="1">
    <name type="scientific">bioreactor metagenome</name>
    <dbReference type="NCBI Taxonomy" id="1076179"/>
    <lineage>
        <taxon>unclassified sequences</taxon>
        <taxon>metagenomes</taxon>
        <taxon>ecological metagenomes</taxon>
    </lineage>
</organism>
<comment type="caution">
    <text evidence="1">The sequence shown here is derived from an EMBL/GenBank/DDBJ whole genome shotgun (WGS) entry which is preliminary data.</text>
</comment>
<dbReference type="AlphaFoldDB" id="A0A645GGH6"/>
<dbReference type="EMBL" id="VSSQ01073888">
    <property type="protein sequence ID" value="MPN24889.1"/>
    <property type="molecule type" value="Genomic_DNA"/>
</dbReference>
<accession>A0A645GGH6</accession>